<evidence type="ECO:0000256" key="6">
    <source>
        <dbReference type="SAM" id="MobiDB-lite"/>
    </source>
</evidence>
<accession>A0ABD3M251</accession>
<reference evidence="9 10" key="1">
    <citation type="submission" date="2024-10" db="EMBL/GenBank/DDBJ databases">
        <title>Updated reference genomes for cyclostephanoid diatoms.</title>
        <authorList>
            <person name="Roberts W.R."/>
            <person name="Alverson A.J."/>
        </authorList>
    </citation>
    <scope>NUCLEOTIDE SEQUENCE [LARGE SCALE GENOMIC DNA]</scope>
    <source>
        <strain evidence="9 10">AJA232-27</strain>
    </source>
</reference>
<dbReference type="PANTHER" id="PTHR47042">
    <property type="entry name" value="C2 DOMAIN-CONTAINING PROTEIN-LIKE"/>
    <property type="match status" value="1"/>
</dbReference>
<feature type="region of interest" description="Disordered" evidence="6">
    <location>
        <begin position="366"/>
        <end position="393"/>
    </location>
</feature>
<keyword evidence="5 7" id="KW-0472">Membrane</keyword>
<protein>
    <recommendedName>
        <fullName evidence="8">SMP-LTD domain-containing protein</fullName>
    </recommendedName>
</protein>
<dbReference type="AlphaFoldDB" id="A0ABD3M251"/>
<feature type="transmembrane region" description="Helical" evidence="7">
    <location>
        <begin position="29"/>
        <end position="48"/>
    </location>
</feature>
<keyword evidence="4" id="KW-0446">Lipid-binding</keyword>
<sequence length="1028" mass="111924">MNCDYPRLFQCTSPVPNGRRRRRRRRSNVVSCLSTLMFLATVGQTTAFHGRRKKDNDDDHTHAPTRGAFFRSSLQSFAEQGASKWGDYVSTATQSKAMTRSSTVYISQLHQTIQKMRSNSAGDSSSTNNQLRVEVDHNDEDVTAPSEHFMEEILAAMLGGATAGSAFAAATAGAFAATAIMALGAIATVFFTDDEDELLSMTDDLLPSFDNVNFGERVIIEDAGCDYNGEGRDEGHEMENEIQPAAILESPSHKVPGFILEELIRCYKGNPDFASSMFPLLDARDVCIADGSEISGTHANIMGAERELLLVKPSKIVSVNENVCGATDGCEQHLLPPMEHAVPKRVEVVWHDTHFGGSNAQYYTDTLSPSHVRNPKRSPKHRASRNPIFSSDTSSISLTDAERDGALLLAETFRVASSAFGLLASGVRFAGETAAATAGGTARLAGGAVRLSGWAVGSLGEAIENGGSGRENNTEQDLISSSIRPDLNTKSKRKVAGTSVRLIGDAIEQIADSLLLAGSATEHVAFAATGAAEGTLRIMENSLTRISDVFSKEGRRGSNKLSSAVEMESSIDIDELASDSEDVSPFEVTIFTPEADISSQDLANETFSIEVQNLVHSFSSLVAQNVDQIVADTAGVPSIAMEMLGVFILCFIVSVLLLRSKHPRKEEKLGHLHRQSKPSKEIKAKGEQYTISFGNRCKTETNHQLADDDSHTTLTAESTMRGHDLDSGLRRTHDRATAIFYVLLIPLKLVRSIITIVWSALFRKEAALLVFYLLGWAFLSRSAQYKASVIQRKSELTGFQLAIMSIDKDSPSIESAAWLNSLIQRAWRVKSGGLEPMLSSYLSSMLAESLSQPYSKSSGVAHVALDAFTLGSSPPMISRIELNGVDKEDDSIILMNIDVGMLLHDAVLLLDIKPSSLEYRSLPSTKISANSLDAKATFNLSVKCTPEYPYISFLNISLVEIPNFNLKIEPQRESGLKGVDFGSIPILSNWIKSSISSSLAYYLSPQHISIDILAWLKDEDIVVTYYER</sequence>
<dbReference type="Proteomes" id="UP001530293">
    <property type="component" value="Unassembled WGS sequence"/>
</dbReference>
<comment type="subcellular location">
    <subcellularLocation>
        <location evidence="1">Membrane</location>
    </subcellularLocation>
</comment>
<keyword evidence="10" id="KW-1185">Reference proteome</keyword>
<feature type="transmembrane region" description="Helical" evidence="7">
    <location>
        <begin position="639"/>
        <end position="658"/>
    </location>
</feature>
<evidence type="ECO:0000256" key="5">
    <source>
        <dbReference type="ARBA" id="ARBA00023136"/>
    </source>
</evidence>
<evidence type="ECO:0000256" key="7">
    <source>
        <dbReference type="SAM" id="Phobius"/>
    </source>
</evidence>
<evidence type="ECO:0000256" key="4">
    <source>
        <dbReference type="ARBA" id="ARBA00023121"/>
    </source>
</evidence>
<dbReference type="PROSITE" id="PS51847">
    <property type="entry name" value="SMP"/>
    <property type="match status" value="1"/>
</dbReference>
<keyword evidence="7" id="KW-0812">Transmembrane</keyword>
<evidence type="ECO:0000256" key="2">
    <source>
        <dbReference type="ARBA" id="ARBA00022448"/>
    </source>
</evidence>
<dbReference type="Pfam" id="PF25669">
    <property type="entry name" value="SMP_MUG190-like"/>
    <property type="match status" value="1"/>
</dbReference>
<comment type="caution">
    <text evidence="9">The sequence shown here is derived from an EMBL/GenBank/DDBJ whole genome shotgun (WGS) entry which is preliminary data.</text>
</comment>
<dbReference type="InterPro" id="IPR031468">
    <property type="entry name" value="SMP_LBD"/>
</dbReference>
<gene>
    <name evidence="9" type="ORF">ACHAWU_004467</name>
</gene>
<evidence type="ECO:0000313" key="9">
    <source>
        <dbReference type="EMBL" id="KAL3757682.1"/>
    </source>
</evidence>
<dbReference type="GO" id="GO:0008289">
    <property type="term" value="F:lipid binding"/>
    <property type="evidence" value="ECO:0007669"/>
    <property type="project" value="UniProtKB-KW"/>
</dbReference>
<dbReference type="InterPro" id="IPR052847">
    <property type="entry name" value="Ext_Synaptotagmin/KAHRP-like"/>
</dbReference>
<dbReference type="GO" id="GO:0006869">
    <property type="term" value="P:lipid transport"/>
    <property type="evidence" value="ECO:0007669"/>
    <property type="project" value="UniProtKB-KW"/>
</dbReference>
<evidence type="ECO:0000313" key="10">
    <source>
        <dbReference type="Proteomes" id="UP001530293"/>
    </source>
</evidence>
<evidence type="ECO:0000256" key="1">
    <source>
        <dbReference type="ARBA" id="ARBA00004370"/>
    </source>
</evidence>
<feature type="domain" description="SMP-LTD" evidence="8">
    <location>
        <begin position="809"/>
        <end position="1013"/>
    </location>
</feature>
<evidence type="ECO:0000259" key="8">
    <source>
        <dbReference type="PROSITE" id="PS51847"/>
    </source>
</evidence>
<dbReference type="PANTHER" id="PTHR47042:SF4">
    <property type="entry name" value="OS02G0313700 PROTEIN"/>
    <property type="match status" value="1"/>
</dbReference>
<proteinExistence type="predicted"/>
<dbReference type="GO" id="GO:0016020">
    <property type="term" value="C:membrane"/>
    <property type="evidence" value="ECO:0007669"/>
    <property type="project" value="UniProtKB-SubCell"/>
</dbReference>
<keyword evidence="3" id="KW-0445">Lipid transport</keyword>
<evidence type="ECO:0000256" key="3">
    <source>
        <dbReference type="ARBA" id="ARBA00023055"/>
    </source>
</evidence>
<keyword evidence="7" id="KW-1133">Transmembrane helix</keyword>
<name>A0ABD3M251_9STRA</name>
<feature type="transmembrane region" description="Helical" evidence="7">
    <location>
        <begin position="738"/>
        <end position="760"/>
    </location>
</feature>
<dbReference type="EMBL" id="JALLBG020000255">
    <property type="protein sequence ID" value="KAL3757682.1"/>
    <property type="molecule type" value="Genomic_DNA"/>
</dbReference>
<feature type="compositionally biased region" description="Basic residues" evidence="6">
    <location>
        <begin position="373"/>
        <end position="384"/>
    </location>
</feature>
<keyword evidence="2" id="KW-0813">Transport</keyword>
<organism evidence="9 10">
    <name type="scientific">Discostella pseudostelligera</name>
    <dbReference type="NCBI Taxonomy" id="259834"/>
    <lineage>
        <taxon>Eukaryota</taxon>
        <taxon>Sar</taxon>
        <taxon>Stramenopiles</taxon>
        <taxon>Ochrophyta</taxon>
        <taxon>Bacillariophyta</taxon>
        <taxon>Coscinodiscophyceae</taxon>
        <taxon>Thalassiosirophycidae</taxon>
        <taxon>Stephanodiscales</taxon>
        <taxon>Stephanodiscaceae</taxon>
        <taxon>Discostella</taxon>
    </lineage>
</organism>